<evidence type="ECO:0000313" key="12">
    <source>
        <dbReference type="Proteomes" id="UP000075025"/>
    </source>
</evidence>
<keyword evidence="8" id="KW-0902">Two-component regulatory system</keyword>
<feature type="transmembrane region" description="Helical" evidence="9">
    <location>
        <begin position="139"/>
        <end position="164"/>
    </location>
</feature>
<dbReference type="Proteomes" id="UP000075025">
    <property type="component" value="Unassembled WGS sequence"/>
</dbReference>
<dbReference type="GO" id="GO:0000155">
    <property type="term" value="F:phosphorelay sensor kinase activity"/>
    <property type="evidence" value="ECO:0007669"/>
    <property type="project" value="InterPro"/>
</dbReference>
<evidence type="ECO:0000256" key="4">
    <source>
        <dbReference type="ARBA" id="ARBA00022679"/>
    </source>
</evidence>
<protein>
    <recommendedName>
        <fullName evidence="2">histidine kinase</fullName>
        <ecNumber evidence="2">2.7.13.3</ecNumber>
    </recommendedName>
</protein>
<evidence type="ECO:0000256" key="7">
    <source>
        <dbReference type="ARBA" id="ARBA00022840"/>
    </source>
</evidence>
<evidence type="ECO:0000256" key="1">
    <source>
        <dbReference type="ARBA" id="ARBA00000085"/>
    </source>
</evidence>
<proteinExistence type="predicted"/>
<keyword evidence="9" id="KW-0472">Membrane</keyword>
<dbReference type="AlphaFoldDB" id="A0A147EXI6"/>
<dbReference type="Pfam" id="PF07730">
    <property type="entry name" value="HisKA_3"/>
    <property type="match status" value="1"/>
</dbReference>
<reference evidence="11 12" key="1">
    <citation type="journal article" date="2016" name="Front. Microbiol.">
        <title>Genomic Resource of Rice Seed Associated Bacteria.</title>
        <authorList>
            <person name="Midha S."/>
            <person name="Bansal K."/>
            <person name="Sharma S."/>
            <person name="Kumar N."/>
            <person name="Patil P.P."/>
            <person name="Chaudhry V."/>
            <person name="Patil P.B."/>
        </authorList>
    </citation>
    <scope>NUCLEOTIDE SEQUENCE [LARGE SCALE GENOMIC DNA]</scope>
    <source>
        <strain evidence="11 12">NS220</strain>
    </source>
</reference>
<feature type="domain" description="Signal transduction histidine kinase subgroup 3 dimerisation and phosphoacceptor" evidence="10">
    <location>
        <begin position="189"/>
        <end position="252"/>
    </location>
</feature>
<name>A0A147EXI6_MICTE</name>
<dbReference type="InterPro" id="IPR036890">
    <property type="entry name" value="HATPase_C_sf"/>
</dbReference>
<evidence type="ECO:0000256" key="6">
    <source>
        <dbReference type="ARBA" id="ARBA00022777"/>
    </source>
</evidence>
<keyword evidence="7" id="KW-0067">ATP-binding</keyword>
<evidence type="ECO:0000313" key="11">
    <source>
        <dbReference type="EMBL" id="KTR94657.1"/>
    </source>
</evidence>
<evidence type="ECO:0000256" key="9">
    <source>
        <dbReference type="SAM" id="Phobius"/>
    </source>
</evidence>
<gene>
    <name evidence="11" type="ORF">NS220_08320</name>
</gene>
<keyword evidence="5" id="KW-0547">Nucleotide-binding</keyword>
<dbReference type="GO" id="GO:0005524">
    <property type="term" value="F:ATP binding"/>
    <property type="evidence" value="ECO:0007669"/>
    <property type="project" value="UniProtKB-KW"/>
</dbReference>
<dbReference type="EC" id="2.7.13.3" evidence="2"/>
<dbReference type="PANTHER" id="PTHR24421:SF10">
    <property type="entry name" value="NITRATE_NITRITE SENSOR PROTEIN NARQ"/>
    <property type="match status" value="1"/>
</dbReference>
<dbReference type="InterPro" id="IPR050482">
    <property type="entry name" value="Sensor_HK_TwoCompSys"/>
</dbReference>
<dbReference type="Gene3D" id="1.20.5.1930">
    <property type="match status" value="1"/>
</dbReference>
<evidence type="ECO:0000256" key="2">
    <source>
        <dbReference type="ARBA" id="ARBA00012438"/>
    </source>
</evidence>
<evidence type="ECO:0000256" key="5">
    <source>
        <dbReference type="ARBA" id="ARBA00022741"/>
    </source>
</evidence>
<feature type="transmembrane region" description="Helical" evidence="9">
    <location>
        <begin position="20"/>
        <end position="40"/>
    </location>
</feature>
<dbReference type="InterPro" id="IPR011712">
    <property type="entry name" value="Sig_transdc_His_kin_sub3_dim/P"/>
</dbReference>
<dbReference type="Gene3D" id="3.30.565.10">
    <property type="entry name" value="Histidine kinase-like ATPase, C-terminal domain"/>
    <property type="match status" value="1"/>
</dbReference>
<comment type="caution">
    <text evidence="11">The sequence shown here is derived from an EMBL/GenBank/DDBJ whole genome shotgun (WGS) entry which is preliminary data.</text>
</comment>
<feature type="transmembrane region" description="Helical" evidence="9">
    <location>
        <begin position="71"/>
        <end position="90"/>
    </location>
</feature>
<accession>A0A147EXI6</accession>
<dbReference type="GO" id="GO:0016020">
    <property type="term" value="C:membrane"/>
    <property type="evidence" value="ECO:0007669"/>
    <property type="project" value="InterPro"/>
</dbReference>
<feature type="transmembrane region" description="Helical" evidence="9">
    <location>
        <begin position="47"/>
        <end position="65"/>
    </location>
</feature>
<keyword evidence="6" id="KW-0418">Kinase</keyword>
<keyword evidence="9" id="KW-1133">Transmembrane helix</keyword>
<dbReference type="EMBL" id="LDRT01000049">
    <property type="protein sequence ID" value="KTR94657.1"/>
    <property type="molecule type" value="Genomic_DNA"/>
</dbReference>
<dbReference type="RefSeq" id="WP_058623602.1">
    <property type="nucleotide sequence ID" value="NZ_LDRT01000049.1"/>
</dbReference>
<dbReference type="OrthoDB" id="3253720at2"/>
<keyword evidence="3" id="KW-0597">Phosphoprotein</keyword>
<dbReference type="PATRIC" id="fig|2033.6.peg.2671"/>
<sequence length="415" mass="43857">MVGRPPPWFTEVKPLPGKWIARVLLVAVIAALVAVDISAGELDLGTPLGWVFLIVPCLPLLALLIGAVPAAVTLLLSIVGLLAALATVGTEYQIAQMTFPTAITLGLCAMMLPLRVALVFAPASIVLMSLSMVVHPTELTISTVLVVLLIMIVAAGAGLGLGVYARRNDRSAAQIRSLREQQARIRAEERMTLAYELHDIVAHDVTIIAMQARRAQLVHDPSKTAQIIEGIGDSAQQALNDLRSLVLLLKSDAAPSAPADEADLLGSPELSGETTSAVGLAHDLEGVADALQRAGFDVVFTLEGELARVPASLRQALRRTIRELGTNVLKHADPSHPVEMTMTVGSDAVIVSTVDAPASTSPLSSTTTGIEAMRARSEVFGGSVTSGMSEGKWRTIMTLPLERALQPLRVTEETP</sequence>
<organism evidence="11 12">
    <name type="scientific">Microbacterium testaceum</name>
    <name type="common">Aureobacterium testaceum</name>
    <name type="synonym">Brevibacterium testaceum</name>
    <dbReference type="NCBI Taxonomy" id="2033"/>
    <lineage>
        <taxon>Bacteria</taxon>
        <taxon>Bacillati</taxon>
        <taxon>Actinomycetota</taxon>
        <taxon>Actinomycetes</taxon>
        <taxon>Micrococcales</taxon>
        <taxon>Microbacteriaceae</taxon>
        <taxon>Microbacterium</taxon>
    </lineage>
</organism>
<dbReference type="PANTHER" id="PTHR24421">
    <property type="entry name" value="NITRATE/NITRITE SENSOR PROTEIN NARX-RELATED"/>
    <property type="match status" value="1"/>
</dbReference>
<keyword evidence="9" id="KW-0812">Transmembrane</keyword>
<evidence type="ECO:0000256" key="8">
    <source>
        <dbReference type="ARBA" id="ARBA00023012"/>
    </source>
</evidence>
<feature type="transmembrane region" description="Helical" evidence="9">
    <location>
        <begin position="102"/>
        <end position="127"/>
    </location>
</feature>
<evidence type="ECO:0000256" key="3">
    <source>
        <dbReference type="ARBA" id="ARBA00022553"/>
    </source>
</evidence>
<evidence type="ECO:0000259" key="10">
    <source>
        <dbReference type="Pfam" id="PF07730"/>
    </source>
</evidence>
<dbReference type="GO" id="GO:0046983">
    <property type="term" value="F:protein dimerization activity"/>
    <property type="evidence" value="ECO:0007669"/>
    <property type="project" value="InterPro"/>
</dbReference>
<comment type="catalytic activity">
    <reaction evidence="1">
        <text>ATP + protein L-histidine = ADP + protein N-phospho-L-histidine.</text>
        <dbReference type="EC" id="2.7.13.3"/>
    </reaction>
</comment>
<keyword evidence="4" id="KW-0808">Transferase</keyword>